<dbReference type="Proteomes" id="UP000002257">
    <property type="component" value="Chromosome"/>
</dbReference>
<evidence type="ECO:0000313" key="2">
    <source>
        <dbReference type="Proteomes" id="UP000002257"/>
    </source>
</evidence>
<dbReference type="RefSeq" id="WP_012591502.1">
    <property type="nucleotide sequence ID" value="NC_011666.1"/>
</dbReference>
<accession>B8EM44</accession>
<sequence>MTTPAKVKIAIGIATAGRRGLMGETLAEIALQKRLPDCVFVCPAGEDDFEPPADGQMPFPLVVLRGPRGAAAQRNTILDAAHDFTVLVFFDDDFFPSTSYLNEVELYLVPKSSVVAVTGCVISDGATGAGISVEEARKTLAEFELGSKINVQALDDQSEHVYSLYGCNMALRLAPIYQHSLRFDEALPLYSWLEDMDFSNQLKPYGDIVRTARLSGVHLGLKSGRTSGVRYGYSQIANSFYLWRKGTCRLDVFLGLVSRNVIANVIKSARPESWIDRYGRVRGNALALADLLRGRLHPQRIFEIT</sequence>
<dbReference type="CAZy" id="GT2">
    <property type="family name" value="Glycosyltransferase Family 2"/>
</dbReference>
<dbReference type="Gene3D" id="3.90.550.10">
    <property type="entry name" value="Spore Coat Polysaccharide Biosynthesis Protein SpsA, Chain A"/>
    <property type="match status" value="1"/>
</dbReference>
<organism evidence="1 2">
    <name type="scientific">Methylocella silvestris (strain DSM 15510 / CIP 108128 / LMG 27833 / NCIMB 13906 / BL2)</name>
    <dbReference type="NCBI Taxonomy" id="395965"/>
    <lineage>
        <taxon>Bacteria</taxon>
        <taxon>Pseudomonadati</taxon>
        <taxon>Pseudomonadota</taxon>
        <taxon>Alphaproteobacteria</taxon>
        <taxon>Hyphomicrobiales</taxon>
        <taxon>Beijerinckiaceae</taxon>
        <taxon>Methylocella</taxon>
    </lineage>
</organism>
<dbReference type="AlphaFoldDB" id="B8EM44"/>
<gene>
    <name evidence="1" type="ordered locus">Msil_2508</name>
</gene>
<reference evidence="1 2" key="1">
    <citation type="journal article" date="2010" name="J. Bacteriol.">
        <title>Complete genome sequence of the aerobic facultative methanotroph Methylocella silvestris BL2.</title>
        <authorList>
            <person name="Chen Y."/>
            <person name="Crombie A."/>
            <person name="Rahman M.T."/>
            <person name="Dedysh S.N."/>
            <person name="Liesack W."/>
            <person name="Stott M.B."/>
            <person name="Alam M."/>
            <person name="Theisen A.R."/>
            <person name="Murrell J.C."/>
            <person name="Dunfield P.F."/>
        </authorList>
    </citation>
    <scope>NUCLEOTIDE SEQUENCE [LARGE SCALE GENOMIC DNA]</scope>
    <source>
        <strain evidence="2">DSM 15510 / CIP 108128 / LMG 27833 / NCIMB 13906 / BL2</strain>
    </source>
</reference>
<dbReference type="KEGG" id="msl:Msil_2508"/>
<dbReference type="HOGENOM" id="CLU_911649_0_0_5"/>
<dbReference type="eggNOG" id="COG1216">
    <property type="taxonomic scope" value="Bacteria"/>
</dbReference>
<protein>
    <submittedName>
        <fullName evidence="1">Glycosyl transferase, family 2</fullName>
    </submittedName>
</protein>
<dbReference type="STRING" id="395965.Msil_2508"/>
<keyword evidence="1" id="KW-0808">Transferase</keyword>
<dbReference type="OrthoDB" id="8404680at2"/>
<dbReference type="GO" id="GO:0016740">
    <property type="term" value="F:transferase activity"/>
    <property type="evidence" value="ECO:0007669"/>
    <property type="project" value="UniProtKB-KW"/>
</dbReference>
<evidence type="ECO:0000313" key="1">
    <source>
        <dbReference type="EMBL" id="ACK51433.1"/>
    </source>
</evidence>
<name>B8EM44_METSB</name>
<dbReference type="InterPro" id="IPR029044">
    <property type="entry name" value="Nucleotide-diphossugar_trans"/>
</dbReference>
<keyword evidence="2" id="KW-1185">Reference proteome</keyword>
<dbReference type="EMBL" id="CP001280">
    <property type="protein sequence ID" value="ACK51433.1"/>
    <property type="molecule type" value="Genomic_DNA"/>
</dbReference>
<dbReference type="SUPFAM" id="SSF53448">
    <property type="entry name" value="Nucleotide-diphospho-sugar transferases"/>
    <property type="match status" value="1"/>
</dbReference>
<proteinExistence type="predicted"/>